<protein>
    <submittedName>
        <fullName evidence="2">Unannotated protein</fullName>
    </submittedName>
</protein>
<evidence type="ECO:0000313" key="2">
    <source>
        <dbReference type="EMBL" id="CAB4579654.1"/>
    </source>
</evidence>
<name>A0A6J6EYE0_9ZZZZ</name>
<dbReference type="GO" id="GO:0016020">
    <property type="term" value="C:membrane"/>
    <property type="evidence" value="ECO:0007669"/>
    <property type="project" value="TreeGrafter"/>
</dbReference>
<dbReference type="InterPro" id="IPR050266">
    <property type="entry name" value="AB_hydrolase_sf"/>
</dbReference>
<accession>A0A6J6EYE0</accession>
<dbReference type="EMBL" id="CAEZTM010000080">
    <property type="protein sequence ID" value="CAB4579654.1"/>
    <property type="molecule type" value="Genomic_DNA"/>
</dbReference>
<dbReference type="Pfam" id="PF12697">
    <property type="entry name" value="Abhydrolase_6"/>
    <property type="match status" value="1"/>
</dbReference>
<dbReference type="SUPFAM" id="SSF53474">
    <property type="entry name" value="alpha/beta-Hydrolases"/>
    <property type="match status" value="1"/>
</dbReference>
<dbReference type="PANTHER" id="PTHR43798">
    <property type="entry name" value="MONOACYLGLYCEROL LIPASE"/>
    <property type="match status" value="1"/>
</dbReference>
<reference evidence="2" key="1">
    <citation type="submission" date="2020-05" db="EMBL/GenBank/DDBJ databases">
        <authorList>
            <person name="Chiriac C."/>
            <person name="Salcher M."/>
            <person name="Ghai R."/>
            <person name="Kavagutti S V."/>
        </authorList>
    </citation>
    <scope>NUCLEOTIDE SEQUENCE</scope>
</reference>
<proteinExistence type="predicted"/>
<dbReference type="InterPro" id="IPR029058">
    <property type="entry name" value="AB_hydrolase_fold"/>
</dbReference>
<gene>
    <name evidence="2" type="ORF">UFOPK1684_01304</name>
</gene>
<dbReference type="Gene3D" id="3.40.50.1820">
    <property type="entry name" value="alpha/beta hydrolase"/>
    <property type="match status" value="1"/>
</dbReference>
<sequence length="252" mass="27650">MPALSLSRLHWGRPSADKKALMVHGLGSSAATCWRVMETLADQGWSSTAVDLRGHGSSPRASTYAITDFATDLEATTPEGTNTWDLVIGHSIGAAAAVVASSRKPRWARRLVLIDPALSLDDSTRMQILENQRLGHLHQSVDDVRGLNPAWHPLDWELRVQANRSASLFALEHAVFDNDPWDVTDYAKTVTVPTHVLGGEQERGSMFYGDYATDMLATNENFSYEIIEGAGHSVHRDKPTETMRALLAFLGS</sequence>
<feature type="domain" description="AB hydrolase-1" evidence="1">
    <location>
        <begin position="21"/>
        <end position="242"/>
    </location>
</feature>
<dbReference type="AlphaFoldDB" id="A0A6J6EYE0"/>
<dbReference type="PANTHER" id="PTHR43798:SF33">
    <property type="entry name" value="HYDROLASE, PUTATIVE (AFU_ORTHOLOGUE AFUA_2G14860)-RELATED"/>
    <property type="match status" value="1"/>
</dbReference>
<evidence type="ECO:0000259" key="1">
    <source>
        <dbReference type="Pfam" id="PF12697"/>
    </source>
</evidence>
<dbReference type="InterPro" id="IPR000073">
    <property type="entry name" value="AB_hydrolase_1"/>
</dbReference>
<organism evidence="2">
    <name type="scientific">freshwater metagenome</name>
    <dbReference type="NCBI Taxonomy" id="449393"/>
    <lineage>
        <taxon>unclassified sequences</taxon>
        <taxon>metagenomes</taxon>
        <taxon>ecological metagenomes</taxon>
    </lineage>
</organism>